<dbReference type="InterPro" id="IPR048361">
    <property type="entry name" value="Vps52_C"/>
</dbReference>
<dbReference type="Pfam" id="PF20655">
    <property type="entry name" value="Vps52_C"/>
    <property type="match status" value="1"/>
</dbReference>
<accession>A0A816QQH7</accession>
<dbReference type="Proteomes" id="UP001295469">
    <property type="component" value="Chromosome C06"/>
</dbReference>
<name>A0A816QQH7_BRANA</name>
<protein>
    <submittedName>
        <fullName evidence="2">(rape) hypothetical protein</fullName>
    </submittedName>
</protein>
<proteinExistence type="predicted"/>
<dbReference type="AlphaFoldDB" id="A0A816QQH7"/>
<feature type="domain" description="Vps52 C-terminal" evidence="1">
    <location>
        <begin position="24"/>
        <end position="124"/>
    </location>
</feature>
<organism evidence="2">
    <name type="scientific">Brassica napus</name>
    <name type="common">Rape</name>
    <dbReference type="NCBI Taxonomy" id="3708"/>
    <lineage>
        <taxon>Eukaryota</taxon>
        <taxon>Viridiplantae</taxon>
        <taxon>Streptophyta</taxon>
        <taxon>Embryophyta</taxon>
        <taxon>Tracheophyta</taxon>
        <taxon>Spermatophyta</taxon>
        <taxon>Magnoliopsida</taxon>
        <taxon>eudicotyledons</taxon>
        <taxon>Gunneridae</taxon>
        <taxon>Pentapetalae</taxon>
        <taxon>rosids</taxon>
        <taxon>malvids</taxon>
        <taxon>Brassicales</taxon>
        <taxon>Brassicaceae</taxon>
        <taxon>Brassiceae</taxon>
        <taxon>Brassica</taxon>
    </lineage>
</organism>
<gene>
    <name evidence="2" type="ORF">DARMORV10_C06P46260.1</name>
</gene>
<dbReference type="InterPro" id="IPR007258">
    <property type="entry name" value="Vps52"/>
</dbReference>
<dbReference type="PANTHER" id="PTHR14190">
    <property type="entry name" value="SUPPRESSOR OF ACTIN MUTATIONS 2/VACUOLAR PROTEIN SORTING 52"/>
    <property type="match status" value="1"/>
</dbReference>
<sequence>MGNLMLHQLNVDHWSYFPFLGLNNMRLTVLEIDQPALIPHIAEASSLKYPYEVLFRSLHKLLLSSVYIFCDDFFGEESIVYELITVCPFSFIDEHFNPALPNCFDTIGLILMIRIIHHHQVQTDNAVHVILRE</sequence>
<reference evidence="2" key="1">
    <citation type="submission" date="2021-01" db="EMBL/GenBank/DDBJ databases">
        <authorList>
            <consortium name="Genoscope - CEA"/>
            <person name="William W."/>
        </authorList>
    </citation>
    <scope>NUCLEOTIDE SEQUENCE</scope>
</reference>
<evidence type="ECO:0000313" key="2">
    <source>
        <dbReference type="EMBL" id="CAF2064255.1"/>
    </source>
</evidence>
<evidence type="ECO:0000259" key="1">
    <source>
        <dbReference type="Pfam" id="PF20655"/>
    </source>
</evidence>
<dbReference type="PANTHER" id="PTHR14190:SF7">
    <property type="entry name" value="VACUOLAR PROTEIN SORTING-ASSOCIATED PROTEIN 52 HOMOLOG"/>
    <property type="match status" value="1"/>
</dbReference>
<dbReference type="EMBL" id="HG994370">
    <property type="protein sequence ID" value="CAF2064255.1"/>
    <property type="molecule type" value="Genomic_DNA"/>
</dbReference>